<dbReference type="PANTHER" id="PTHR32305:SF17">
    <property type="entry name" value="TRNA NUCLEASE WAPA"/>
    <property type="match status" value="1"/>
</dbReference>
<dbReference type="Pfam" id="PF25023">
    <property type="entry name" value="TEN_YD-shell"/>
    <property type="match status" value="1"/>
</dbReference>
<name>A0ABU4JZR4_9ACTN</name>
<evidence type="ECO:0000313" key="4">
    <source>
        <dbReference type="EMBL" id="MDX2290984.1"/>
    </source>
</evidence>
<feature type="region of interest" description="Disordered" evidence="2">
    <location>
        <begin position="19"/>
        <end position="54"/>
    </location>
</feature>
<sequence length="2299" mass="248914">MSLVLLLSATSIQQVSFAADQRTKRPDVQDMGDPVVGRDAPASKRPNPPGRTPTVTKLARATWPTQAHAEVKVAAPGENKSAAKAGALPISAQAPQQSAAAADSRFTAPHEIPEKIGIDVLDPKRAAALGAAAVFGVERSDGGAKPAKVRLNVDYSTFSEGFGGSYASRLNLIQLPACAAIASPGSEKCPEQPKILPTRNDTTISTLSADVTVAPDSSGMSAMNTGDVSLFAVAAGSSSAQGDYKATPLAPSANWTVSASSGGFSWNYPLRTVPTPGGLTPSLGLSYTSQSADGRTSATNNQGSWIGEGFSYEPGYIERRYKPCAQDGHTGSGEQCWAYDNATVMLEGQSSQLVKDTTTKRWHLSNDSGATVDKLVNTENADDNNEYWRIITSNGTEYYFGLNRLPGWQTGNEETRSVWTAPVFGDDSGEPCYNTTFASAHCDQAWRWSLDYVKDTHGNVMSYFYQPETNYYALNGKTDVNGTAYHRGGFLKRIDYGQRDGQVYAGKAPARVTFILPERCLPDASFDCHESKRSKANAAYWPDTPVDQECKANTPCTVGQTFWTTKRVGTINTQILKDATTYQDVDRWNLTHTFTDNGDTSKALWLSKIRHEGRAGTPVQLPEVELFSEEFRNRVDAVGDNTAAFYRPRLAMVLSDTGAQLDINYAAPECDASALPTPGASTKRCYPVVWAPPGKIDPETDWFHKYVVAEIIQTDLTGGSDSLVTRYDYGNGKGAWRRSKPDGITDTKFLTWSNWQGYDKVTVTSGTADRQTTRVDYRYLQGMDGDTDSAGGTRSIEVTDSKNTTYTDAEEFAGHELESFTYDGSKLVSHTISEPWKHVTATFSPTWGKTYAAIVKPRTTRAFSLLSNDTWRETKTVPTFDTATRTGRTTQIDGLGDVSTTADDTCTRLWYADNLDENILSLPSRSEVVTVNCATTPDRKTQVLTDERTFYDAGVFDAAPTKGDVTQTQRLTAHDGTTATYQTTGTSGYDAYGRILWQKDAKLNETKTAYTQVNGLATQATVTNALGHITTTDYAPAWGQPTGQTDPNNKRTDLDRDALGRITSVWLPDRLKIQAPSSPSIKYTYNQRKDKPTWIRTEKLKNDGTYGSEYELYDSLLRGRQIQTQGVDGTRLVADTWYNGTGKVKKTNATYSAAGAPSGELHELTTGANGAVGAQNRFEYDGLGRITAEIFDVSGDEQWRTTTTYDGEKTTVDPPTGGRATTTVTNAEGRTTSLFHYQGDRPDPALGPPDETKYTYTRNGQLETVTDAQGNVWRYEYDQLGRKTKTVDPDAGTSRTEYDELDRPVASYDGRNKKVSTQYDKLSRPTLTWEGDPTTGTKLTETLYDIPGRLGMAYSTRRYTSPTEYFATTIQVVDSLYRPLRTGYTIPASQGALAGLYVYDNTYNTDGTLQGTSLPAAGGLPAEPVVTEYDTLQRPTTLTGATSYVTNTIYSSRSHVQQLELHDGSGKKVWNTYQYEKGTDRLTQASTDVYLASSTAKQSNYSYDQAGNVLSISDLSGPVSNDVQCFRYDGRQSLTHAWTPAATDADATGSGTVGTRVTVTGSMPKACEAAPGTTPLGGPAPYWKEYRVDSIGNRTSETIHDISLDATKDITRTYTYGTGIQGADPHQVTRVLEKTPTGDRQSTYEYDASGNTTKRVIAGDTQSITWDATGKPTSVTGVAGQTTFLYDAEGNRIVRKDPSTTTVYLPGMELSVTNGSSTVKGTRYYTHAGQTIAVRTSDGTLSFLASDHHGTSDVAIDSTTGAVTQRRFDPYGLNRGTPSGPWTGDKGFVGGTTDASTGLTHLGAREYDPQLGKFISVDPIIDYTRPQQINGYAYASNSPVTRSDPSGLWDILSTIVSGVKRAAAEVIDAATQGLIPAEEEKDPAVEEAEESKEAAEGQYDRATQKIQKAAEEVATIVADELGIPAALDCLTTGNFASCGESVLNIAGSFAGGIAGKVLAKYGMPWNWEKGAELAMRITGLVDEIIEGAFEWMAASKAVTKAEKALEAAKARVAKTKSQSGKDGCLTEGNHSFLPGTSVLTEDGTTKPIEEVEPGDRLPVTDPESNETTVRVVARTITTEDDKHFVDLKIATSDTGTEEQLTSTTTHSFWVVSANAWIEAGDLKPGMTLRTADGETAKVTGVARYDKRQRTHDLTLTDVHTYYVLAGATPVLVHNCNNLTGDDARFPAAHVLDEHVNVSDQRLIEMAQISGVKSRFTDLQTAQQVVDYGIASNEKRIGNWLRGGGVGPLEIKGRFGANNPIGVRADASGSISPTSNAYTIILQRAAGHPGGYYVSTAYPR</sequence>
<dbReference type="Gene3D" id="2.170.16.10">
    <property type="entry name" value="Hedgehog/Intein (Hint) domain"/>
    <property type="match status" value="1"/>
</dbReference>
<dbReference type="NCBIfam" id="TIGR03696">
    <property type="entry name" value="Rhs_assc_core"/>
    <property type="match status" value="1"/>
</dbReference>
<feature type="compositionally biased region" description="Acidic residues" evidence="2">
    <location>
        <begin position="1878"/>
        <end position="1890"/>
    </location>
</feature>
<evidence type="ECO:0000259" key="3">
    <source>
        <dbReference type="SMART" id="SM00306"/>
    </source>
</evidence>
<dbReference type="InterPro" id="IPR003587">
    <property type="entry name" value="Hint_dom_N"/>
</dbReference>
<dbReference type="NCBIfam" id="TIGR01643">
    <property type="entry name" value="YD_repeat_2x"/>
    <property type="match status" value="1"/>
</dbReference>
<dbReference type="InterPro" id="IPR056823">
    <property type="entry name" value="TEN-like_YD-shell"/>
</dbReference>
<dbReference type="InterPro" id="IPR006530">
    <property type="entry name" value="YD"/>
</dbReference>
<dbReference type="SUPFAM" id="SSF51294">
    <property type="entry name" value="Hedgehog/intein (Hint) domain"/>
    <property type="match status" value="1"/>
</dbReference>
<dbReference type="CDD" id="cd00081">
    <property type="entry name" value="Hint"/>
    <property type="match status" value="1"/>
</dbReference>
<dbReference type="CDD" id="cd20684">
    <property type="entry name" value="CdiA-CT_Yk_RNaseA-like"/>
    <property type="match status" value="1"/>
</dbReference>
<dbReference type="PROSITE" id="PS50818">
    <property type="entry name" value="INTEIN_C_TER"/>
    <property type="match status" value="1"/>
</dbReference>
<dbReference type="RefSeq" id="WP_319007574.1">
    <property type="nucleotide sequence ID" value="NZ_JAWJZF010000164.1"/>
</dbReference>
<feature type="region of interest" description="Disordered" evidence="2">
    <location>
        <begin position="1034"/>
        <end position="1053"/>
    </location>
</feature>
<accession>A0ABU4JZR4</accession>
<feature type="domain" description="Hint" evidence="3">
    <location>
        <begin position="2029"/>
        <end position="2132"/>
    </location>
</feature>
<dbReference type="InterPro" id="IPR041436">
    <property type="entry name" value="RNAse_A_bac"/>
</dbReference>
<proteinExistence type="predicted"/>
<keyword evidence="5" id="KW-1185">Reference proteome</keyword>
<dbReference type="InterPro" id="IPR050708">
    <property type="entry name" value="T6SS_VgrG/RHS"/>
</dbReference>
<dbReference type="PANTHER" id="PTHR32305">
    <property type="match status" value="1"/>
</dbReference>
<evidence type="ECO:0000256" key="2">
    <source>
        <dbReference type="SAM" id="MobiDB-lite"/>
    </source>
</evidence>
<dbReference type="Pfam" id="PF18431">
    <property type="entry name" value="RNAse_A_bac"/>
    <property type="match status" value="1"/>
</dbReference>
<dbReference type="Pfam" id="PF05593">
    <property type="entry name" value="RHS_repeat"/>
    <property type="match status" value="1"/>
</dbReference>
<gene>
    <name evidence="4" type="ORF">R2363_02160</name>
</gene>
<dbReference type="Proteomes" id="UP001278571">
    <property type="component" value="Unassembled WGS sequence"/>
</dbReference>
<evidence type="ECO:0000256" key="1">
    <source>
        <dbReference type="ARBA" id="ARBA00022737"/>
    </source>
</evidence>
<dbReference type="InterPro" id="IPR036844">
    <property type="entry name" value="Hint_dom_sf"/>
</dbReference>
<dbReference type="InterPro" id="IPR031325">
    <property type="entry name" value="RHS_repeat"/>
</dbReference>
<dbReference type="InterPro" id="IPR030934">
    <property type="entry name" value="Intein_C"/>
</dbReference>
<dbReference type="InterPro" id="IPR022385">
    <property type="entry name" value="Rhs_assc_core"/>
</dbReference>
<keyword evidence="1" id="KW-0677">Repeat</keyword>
<feature type="region of interest" description="Disordered" evidence="2">
    <location>
        <begin position="2047"/>
        <end position="2067"/>
    </location>
</feature>
<dbReference type="EMBL" id="JAWJZF010000164">
    <property type="protein sequence ID" value="MDX2290984.1"/>
    <property type="molecule type" value="Genomic_DNA"/>
</dbReference>
<dbReference type="Gene3D" id="2.180.10.10">
    <property type="entry name" value="RHS repeat-associated core"/>
    <property type="match status" value="2"/>
</dbReference>
<comment type="caution">
    <text evidence="4">The sequence shown here is derived from an EMBL/GenBank/DDBJ whole genome shotgun (WGS) entry which is preliminary data.</text>
</comment>
<dbReference type="SMART" id="SM00306">
    <property type="entry name" value="HintN"/>
    <property type="match status" value="1"/>
</dbReference>
<organism evidence="4 5">
    <name type="scientific">Streptomyces roseolus</name>
    <dbReference type="NCBI Taxonomy" id="67358"/>
    <lineage>
        <taxon>Bacteria</taxon>
        <taxon>Bacillati</taxon>
        <taxon>Actinomycetota</taxon>
        <taxon>Actinomycetes</taxon>
        <taxon>Kitasatosporales</taxon>
        <taxon>Streptomycetaceae</taxon>
        <taxon>Streptomyces</taxon>
    </lineage>
</organism>
<protein>
    <submittedName>
        <fullName evidence="4">RHS repeat-associated core domain-containing protein</fullName>
    </submittedName>
</protein>
<evidence type="ECO:0000313" key="5">
    <source>
        <dbReference type="Proteomes" id="UP001278571"/>
    </source>
</evidence>
<reference evidence="4 5" key="1">
    <citation type="submission" date="2023-10" db="EMBL/GenBank/DDBJ databases">
        <authorList>
            <person name="Wang X.X."/>
        </authorList>
    </citation>
    <scope>NUCLEOTIDE SEQUENCE [LARGE SCALE GENOMIC DNA]</scope>
    <source>
        <strain evidence="4 5">NBRC 12816</strain>
    </source>
</reference>
<feature type="region of interest" description="Disordered" evidence="2">
    <location>
        <begin position="1878"/>
        <end position="1897"/>
    </location>
</feature>
<dbReference type="Pfam" id="PF07591">
    <property type="entry name" value="PT-HINT"/>
    <property type="match status" value="1"/>
</dbReference>